<dbReference type="AlphaFoldDB" id="A0AAU8M204"/>
<dbReference type="KEGG" id="eaj:Q3M24_20055"/>
<dbReference type="SMART" id="SM00028">
    <property type="entry name" value="TPR"/>
    <property type="match status" value="6"/>
</dbReference>
<feature type="repeat" description="TPR" evidence="3">
    <location>
        <begin position="441"/>
        <end position="474"/>
    </location>
</feature>
<dbReference type="EMBL" id="CP159373">
    <property type="protein sequence ID" value="XCN75483.1"/>
    <property type="molecule type" value="Genomic_DNA"/>
</dbReference>
<protein>
    <submittedName>
        <fullName evidence="5">Tetratricopeptide repeat protein</fullName>
    </submittedName>
</protein>
<keyword evidence="4" id="KW-0472">Membrane</keyword>
<dbReference type="PANTHER" id="PTHR45641:SF19">
    <property type="entry name" value="NEPHROCYSTIN-3"/>
    <property type="match status" value="1"/>
</dbReference>
<evidence type="ECO:0000313" key="5">
    <source>
        <dbReference type="EMBL" id="XCN75483.1"/>
    </source>
</evidence>
<feature type="transmembrane region" description="Helical" evidence="4">
    <location>
        <begin position="60"/>
        <end position="81"/>
    </location>
</feature>
<keyword evidence="4" id="KW-1133">Transmembrane helix</keyword>
<reference evidence="5" key="1">
    <citation type="journal article" date="2024" name="Syst. Appl. Microbiol.">
        <title>First single-strain enrichments of Electrothrix cable bacteria, description of E. aestuarii sp. nov. and E. rattekaaiensis sp. nov., and proposal of a cable bacteria taxonomy following the rules of the SeqCode.</title>
        <authorList>
            <person name="Plum-Jensen L.E."/>
            <person name="Schramm A."/>
            <person name="Marshall I.P.G."/>
        </authorList>
    </citation>
    <scope>NUCLEOTIDE SEQUENCE</scope>
    <source>
        <strain evidence="5">Rat1</strain>
    </source>
</reference>
<reference evidence="5" key="2">
    <citation type="submission" date="2024-06" db="EMBL/GenBank/DDBJ databases">
        <authorList>
            <person name="Plum-Jensen L.E."/>
            <person name="Schramm A."/>
            <person name="Marshall I.P.G."/>
        </authorList>
    </citation>
    <scope>NUCLEOTIDE SEQUENCE</scope>
    <source>
        <strain evidence="5">Rat1</strain>
    </source>
</reference>
<keyword evidence="2 3" id="KW-0802">TPR repeat</keyword>
<evidence type="ECO:0000256" key="2">
    <source>
        <dbReference type="ARBA" id="ARBA00022803"/>
    </source>
</evidence>
<evidence type="ECO:0000256" key="1">
    <source>
        <dbReference type="ARBA" id="ARBA00022737"/>
    </source>
</evidence>
<dbReference type="Pfam" id="PF13424">
    <property type="entry name" value="TPR_12"/>
    <property type="match status" value="2"/>
</dbReference>
<gene>
    <name evidence="5" type="ORF">Q3M24_20055</name>
</gene>
<dbReference type="SUPFAM" id="SSF48452">
    <property type="entry name" value="TPR-like"/>
    <property type="match status" value="2"/>
</dbReference>
<accession>A0AAU8M204</accession>
<evidence type="ECO:0000256" key="3">
    <source>
        <dbReference type="PROSITE-ProRule" id="PRU00339"/>
    </source>
</evidence>
<dbReference type="InterPro" id="IPR011990">
    <property type="entry name" value="TPR-like_helical_dom_sf"/>
</dbReference>
<feature type="repeat" description="TPR" evidence="3">
    <location>
        <begin position="352"/>
        <end position="385"/>
    </location>
</feature>
<keyword evidence="1" id="KW-0677">Repeat</keyword>
<proteinExistence type="predicted"/>
<dbReference type="PANTHER" id="PTHR45641">
    <property type="entry name" value="TETRATRICOPEPTIDE REPEAT PROTEIN (AFU_ORTHOLOGUE AFUA_6G03870)"/>
    <property type="match status" value="1"/>
</dbReference>
<evidence type="ECO:0000256" key="4">
    <source>
        <dbReference type="SAM" id="Phobius"/>
    </source>
</evidence>
<feature type="repeat" description="TPR" evidence="3">
    <location>
        <begin position="400"/>
        <end position="433"/>
    </location>
</feature>
<organism evidence="5">
    <name type="scientific">Candidatus Electrothrix aestuarii</name>
    <dbReference type="NCBI Taxonomy" id="3062594"/>
    <lineage>
        <taxon>Bacteria</taxon>
        <taxon>Pseudomonadati</taxon>
        <taxon>Thermodesulfobacteriota</taxon>
        <taxon>Desulfobulbia</taxon>
        <taxon>Desulfobulbales</taxon>
        <taxon>Desulfobulbaceae</taxon>
        <taxon>Candidatus Electrothrix</taxon>
    </lineage>
</organism>
<keyword evidence="4" id="KW-0812">Transmembrane</keyword>
<feature type="repeat" description="TPR" evidence="3">
    <location>
        <begin position="208"/>
        <end position="241"/>
    </location>
</feature>
<dbReference type="InterPro" id="IPR019734">
    <property type="entry name" value="TPR_rpt"/>
</dbReference>
<sequence>MLRGVDLVNALEWQGKQQPIAAWGERYGGGFQVTMGLLQQSQQEAEAEELRVRKQKHKTIGILLVGLLLVSGLAGFSFIQWRTAHGHLQRAEENRQLAERQKELALRVISRFTYDIPELLERIPGTSQVTRVILEQNLASLERIYELAGKDADSERERSVNLNKVGMLWLTVLGDSKKALAIFQKSLEIRERLAASDPSSVSAQRDLSVSYNNLGNIQQSLGRSDEALGYYTKSLEISERLAASDPSSVSAQRDLSVSYEKMGDLQQSLGRSDEALGYYIKSLEIRERLVESDPSSVSAQRDLSVSYNKSGDVQQDLGRSDEALGYYTKSREIFEQLAASDPTSVSAQRDLSVSYNRLGNIQQSLGRSDEALGYYTKSLEIFKRLVDSDPTSVSAQRDLSVSYNKLGGIKQSLGRSDEALGYYTKSLEIRERLAASDPTSVSAQRDLSFQLWRIGNLKQAAEKYAKALQYAPENLTLLSDDMELAWVQGDAGRCRQRIAALDKLLKPEETDYGIVRFYAWLLNPEGSWQSVLATIKQIGEGKDFDWNFWATIPKVKQLPDRPRQAAEAFIEYFEGKSNLEELRKKLDALPKQAEDSPGNGQK</sequence>
<dbReference type="Gene3D" id="1.25.40.10">
    <property type="entry name" value="Tetratricopeptide repeat domain"/>
    <property type="match status" value="4"/>
</dbReference>
<name>A0AAU8M204_9BACT</name>
<dbReference type="PROSITE" id="PS50005">
    <property type="entry name" value="TPR"/>
    <property type="match status" value="4"/>
</dbReference>